<dbReference type="EMBL" id="PNHC01000005">
    <property type="protein sequence ID" value="PMC68972.1"/>
    <property type="molecule type" value="Genomic_DNA"/>
</dbReference>
<dbReference type="SUPFAM" id="SSF89623">
    <property type="entry name" value="Ribose/Galactose isomerase RpiB/AlsB"/>
    <property type="match status" value="1"/>
</dbReference>
<reference evidence="5 6" key="1">
    <citation type="submission" date="2017-09" db="EMBL/GenBank/DDBJ databases">
        <title>Bacterial strain isolated from the female urinary microbiota.</title>
        <authorList>
            <person name="Thomas-White K."/>
            <person name="Kumar N."/>
            <person name="Forster S."/>
            <person name="Putonti C."/>
            <person name="Lawley T."/>
            <person name="Wolfe A.J."/>
        </authorList>
    </citation>
    <scope>NUCLEOTIDE SEQUENCE [LARGE SCALE GENOMIC DNA]</scope>
    <source>
        <strain evidence="5 6">UMB0249</strain>
    </source>
</reference>
<dbReference type="InterPro" id="IPR004785">
    <property type="entry name" value="RpiB"/>
</dbReference>
<dbReference type="RefSeq" id="WP_158392768.1">
    <property type="nucleotide sequence ID" value="NZ_CP117797.1"/>
</dbReference>
<feature type="binding site" evidence="4">
    <location>
        <position position="100"/>
    </location>
    <ligand>
        <name>D-ribulose 5-phosphate</name>
        <dbReference type="ChEBI" id="CHEBI:58121"/>
    </ligand>
</feature>
<feature type="binding site" evidence="4">
    <location>
        <position position="110"/>
    </location>
    <ligand>
        <name>D-ribulose 5-phosphate</name>
        <dbReference type="ChEBI" id="CHEBI:58121"/>
    </ligand>
</feature>
<organism evidence="5 6">
    <name type="scientific">Fusobacterium nucleatum</name>
    <dbReference type="NCBI Taxonomy" id="851"/>
    <lineage>
        <taxon>Bacteria</taxon>
        <taxon>Fusobacteriati</taxon>
        <taxon>Fusobacteriota</taxon>
        <taxon>Fusobacteriia</taxon>
        <taxon>Fusobacteriales</taxon>
        <taxon>Fusobacteriaceae</taxon>
        <taxon>Fusobacterium</taxon>
    </lineage>
</organism>
<evidence type="ECO:0000313" key="6">
    <source>
        <dbReference type="Proteomes" id="UP000235733"/>
    </source>
</evidence>
<sequence length="147" mass="15959">MKIALGADHGGYELKEKIKQYLAKKGGIEVIDFGTNSIESVDYPKYGHLVAKSIVEKKVDFGILVCGTGIGISIAANKIKGIRAANCTNTTMARLARQHNDANILALGARIVGDVLALDIVDEFLVSSFEGGRHQRRVEEIENCNIF</sequence>
<dbReference type="NCBIfam" id="TIGR00689">
    <property type="entry name" value="rpiB_lacA_lacB"/>
    <property type="match status" value="1"/>
</dbReference>
<evidence type="ECO:0000256" key="4">
    <source>
        <dbReference type="PIRSR" id="PIRSR005384-2"/>
    </source>
</evidence>
<proteinExistence type="inferred from homology"/>
<dbReference type="PANTHER" id="PTHR30345">
    <property type="entry name" value="RIBOSE-5-PHOSPHATE ISOMERASE B"/>
    <property type="match status" value="1"/>
</dbReference>
<evidence type="ECO:0000256" key="3">
    <source>
        <dbReference type="PIRSR" id="PIRSR005384-1"/>
    </source>
</evidence>
<comment type="caution">
    <text evidence="5">The sequence shown here is derived from an EMBL/GenBank/DDBJ whole genome shotgun (WGS) entry which is preliminary data.</text>
</comment>
<dbReference type="Gene3D" id="3.40.1400.10">
    <property type="entry name" value="Sugar-phosphate isomerase, RpiB/LacA/LacB"/>
    <property type="match status" value="1"/>
</dbReference>
<dbReference type="Pfam" id="PF02502">
    <property type="entry name" value="LacAB_rpiB"/>
    <property type="match status" value="1"/>
</dbReference>
<name>A0A2N6TI39_FUSNU</name>
<evidence type="ECO:0000313" key="5">
    <source>
        <dbReference type="EMBL" id="PMC68972.1"/>
    </source>
</evidence>
<dbReference type="GO" id="GO:0004751">
    <property type="term" value="F:ribose-5-phosphate isomerase activity"/>
    <property type="evidence" value="ECO:0007669"/>
    <property type="project" value="TreeGrafter"/>
</dbReference>
<evidence type="ECO:0000256" key="1">
    <source>
        <dbReference type="ARBA" id="ARBA00008754"/>
    </source>
</evidence>
<dbReference type="InterPro" id="IPR036569">
    <property type="entry name" value="RpiB_LacA_LacB_sf"/>
</dbReference>
<feature type="binding site" evidence="4">
    <location>
        <begin position="8"/>
        <end position="9"/>
    </location>
    <ligand>
        <name>D-ribulose 5-phosphate</name>
        <dbReference type="ChEBI" id="CHEBI:58121"/>
    </ligand>
</feature>
<dbReference type="AlphaFoldDB" id="A0A2N6TI39"/>
<protein>
    <submittedName>
        <fullName evidence="5">Ribose 5-phosphate isomerase B</fullName>
    </submittedName>
</protein>
<gene>
    <name evidence="5" type="primary">rpiB</name>
    <name evidence="5" type="ORF">CJ209_07335</name>
</gene>
<keyword evidence="2 5" id="KW-0413">Isomerase</keyword>
<dbReference type="PIRSF" id="PIRSF005384">
    <property type="entry name" value="RpiB_LacA_B"/>
    <property type="match status" value="1"/>
</dbReference>
<dbReference type="NCBIfam" id="NF004051">
    <property type="entry name" value="PRK05571.1"/>
    <property type="match status" value="1"/>
</dbReference>
<feature type="binding site" evidence="4">
    <location>
        <position position="133"/>
    </location>
    <ligand>
        <name>D-ribulose 5-phosphate</name>
        <dbReference type="ChEBI" id="CHEBI:58121"/>
    </ligand>
</feature>
<dbReference type="NCBIfam" id="TIGR01120">
    <property type="entry name" value="rpiB"/>
    <property type="match status" value="1"/>
</dbReference>
<dbReference type="Proteomes" id="UP000235733">
    <property type="component" value="Unassembled WGS sequence"/>
</dbReference>
<evidence type="ECO:0000256" key="2">
    <source>
        <dbReference type="ARBA" id="ARBA00023235"/>
    </source>
</evidence>
<accession>A0A2N6TI39</accession>
<feature type="binding site" evidence="4">
    <location>
        <position position="137"/>
    </location>
    <ligand>
        <name>D-ribulose 5-phosphate</name>
        <dbReference type="ChEBI" id="CHEBI:58121"/>
    </ligand>
</feature>
<dbReference type="PANTHER" id="PTHR30345:SF0">
    <property type="entry name" value="DNA DAMAGE-REPAIR_TOLERATION PROTEIN DRT102"/>
    <property type="match status" value="1"/>
</dbReference>
<comment type="similarity">
    <text evidence="1">Belongs to the LacAB/RpiB family.</text>
</comment>
<dbReference type="InterPro" id="IPR003500">
    <property type="entry name" value="RpiB_LacA_LacB"/>
</dbReference>
<dbReference type="GO" id="GO:0019316">
    <property type="term" value="P:D-allose catabolic process"/>
    <property type="evidence" value="ECO:0007669"/>
    <property type="project" value="TreeGrafter"/>
</dbReference>
<feature type="active site" description="Proton acceptor" evidence="3">
    <location>
        <position position="66"/>
    </location>
</feature>
<feature type="active site" description="Proton donor" evidence="3">
    <location>
        <position position="99"/>
    </location>
</feature>
<dbReference type="GO" id="GO:0009052">
    <property type="term" value="P:pentose-phosphate shunt, non-oxidative branch"/>
    <property type="evidence" value="ECO:0007669"/>
    <property type="project" value="TreeGrafter"/>
</dbReference>
<feature type="binding site" evidence="4">
    <location>
        <begin position="67"/>
        <end position="71"/>
    </location>
    <ligand>
        <name>D-ribulose 5-phosphate</name>
        <dbReference type="ChEBI" id="CHEBI:58121"/>
    </ligand>
</feature>